<dbReference type="Pfam" id="PF01124">
    <property type="entry name" value="MAPEG"/>
    <property type="match status" value="1"/>
</dbReference>
<evidence type="ECO:0000256" key="4">
    <source>
        <dbReference type="ARBA" id="ARBA00023136"/>
    </source>
</evidence>
<organism evidence="6 7">
    <name type="scientific">Mesorhizobium tamadayense</name>
    <dbReference type="NCBI Taxonomy" id="425306"/>
    <lineage>
        <taxon>Bacteria</taxon>
        <taxon>Pseudomonadati</taxon>
        <taxon>Pseudomonadota</taxon>
        <taxon>Alphaproteobacteria</taxon>
        <taxon>Hyphomicrobiales</taxon>
        <taxon>Phyllobacteriaceae</taxon>
        <taxon>Mesorhizobium</taxon>
    </lineage>
</organism>
<feature type="transmembrane region" description="Helical" evidence="5">
    <location>
        <begin position="6"/>
        <end position="26"/>
    </location>
</feature>
<dbReference type="GO" id="GO:0004602">
    <property type="term" value="F:glutathione peroxidase activity"/>
    <property type="evidence" value="ECO:0007669"/>
    <property type="project" value="TreeGrafter"/>
</dbReference>
<feature type="transmembrane region" description="Helical" evidence="5">
    <location>
        <begin position="79"/>
        <end position="99"/>
    </location>
</feature>
<reference evidence="6 7" key="1">
    <citation type="submission" date="2018-11" db="EMBL/GenBank/DDBJ databases">
        <title>the genome of Mesorhizobium tamadayense DSM 28320.</title>
        <authorList>
            <person name="Gao J."/>
        </authorList>
    </citation>
    <scope>NUCLEOTIDE SEQUENCE [LARGE SCALE GENOMIC DNA]</scope>
    <source>
        <strain evidence="6 7">DSM 28320</strain>
    </source>
</reference>
<evidence type="ECO:0000256" key="2">
    <source>
        <dbReference type="ARBA" id="ARBA00022692"/>
    </source>
</evidence>
<keyword evidence="3 5" id="KW-1133">Transmembrane helix</keyword>
<dbReference type="RefSeq" id="WP_125002766.1">
    <property type="nucleotide sequence ID" value="NZ_RQXT01000031.1"/>
</dbReference>
<dbReference type="InterPro" id="IPR050997">
    <property type="entry name" value="MAPEG"/>
</dbReference>
<evidence type="ECO:0000256" key="5">
    <source>
        <dbReference type="SAM" id="Phobius"/>
    </source>
</evidence>
<dbReference type="GO" id="GO:0016020">
    <property type="term" value="C:membrane"/>
    <property type="evidence" value="ECO:0007669"/>
    <property type="project" value="UniProtKB-SubCell"/>
</dbReference>
<dbReference type="PANTHER" id="PTHR10250">
    <property type="entry name" value="MICROSOMAL GLUTATHIONE S-TRANSFERASE"/>
    <property type="match status" value="1"/>
</dbReference>
<keyword evidence="7" id="KW-1185">Reference proteome</keyword>
<dbReference type="EMBL" id="RQXT01000031">
    <property type="protein sequence ID" value="RRH96462.1"/>
    <property type="molecule type" value="Genomic_DNA"/>
</dbReference>
<keyword evidence="4 5" id="KW-0472">Membrane</keyword>
<dbReference type="GO" id="GO:0006691">
    <property type="term" value="P:leukotriene metabolic process"/>
    <property type="evidence" value="ECO:0007669"/>
    <property type="project" value="UniProtKB-ARBA"/>
</dbReference>
<dbReference type="SUPFAM" id="SSF161084">
    <property type="entry name" value="MAPEG domain-like"/>
    <property type="match status" value="1"/>
</dbReference>
<evidence type="ECO:0000256" key="1">
    <source>
        <dbReference type="ARBA" id="ARBA00004141"/>
    </source>
</evidence>
<sequence>MEQYYPVAIVTLLCGLTIFGMALAVARTHSKTGILAPTMTGDPRLERAIRAHLNTIEWLPIFLPAMWLFAIYWSPGWAAGLGLLWLIGRIAYFVGYLSAPLRRYPGFLIQSLAAFALLLGALGRIVYLWFAQP</sequence>
<proteinExistence type="predicted"/>
<protein>
    <submittedName>
        <fullName evidence="6">MAPEG family protein</fullName>
    </submittedName>
</protein>
<dbReference type="AlphaFoldDB" id="A0A3P3FE89"/>
<evidence type="ECO:0000256" key="3">
    <source>
        <dbReference type="ARBA" id="ARBA00022989"/>
    </source>
</evidence>
<dbReference type="Gene3D" id="1.20.120.550">
    <property type="entry name" value="Membrane associated eicosanoid/glutathione metabolism-like domain"/>
    <property type="match status" value="1"/>
</dbReference>
<keyword evidence="2 5" id="KW-0812">Transmembrane</keyword>
<feature type="transmembrane region" description="Helical" evidence="5">
    <location>
        <begin position="111"/>
        <end position="130"/>
    </location>
</feature>
<dbReference type="InterPro" id="IPR023352">
    <property type="entry name" value="MAPEG-like_dom_sf"/>
</dbReference>
<comment type="subcellular location">
    <subcellularLocation>
        <location evidence="1">Membrane</location>
        <topology evidence="1">Multi-pass membrane protein</topology>
    </subcellularLocation>
</comment>
<dbReference type="Proteomes" id="UP000273786">
    <property type="component" value="Unassembled WGS sequence"/>
</dbReference>
<dbReference type="PANTHER" id="PTHR10250:SF15">
    <property type="entry name" value="MICROSOMAL GLUTATHIONE S-TRANSFERASE-RELATED"/>
    <property type="match status" value="1"/>
</dbReference>
<dbReference type="InterPro" id="IPR001129">
    <property type="entry name" value="Membr-assoc_MAPEG"/>
</dbReference>
<comment type="caution">
    <text evidence="6">The sequence shown here is derived from an EMBL/GenBank/DDBJ whole genome shotgun (WGS) entry which is preliminary data.</text>
</comment>
<dbReference type="OrthoDB" id="464934at2"/>
<evidence type="ECO:0000313" key="6">
    <source>
        <dbReference type="EMBL" id="RRH96462.1"/>
    </source>
</evidence>
<accession>A0A3P3FE89</accession>
<feature type="transmembrane region" description="Helical" evidence="5">
    <location>
        <begin position="55"/>
        <end position="73"/>
    </location>
</feature>
<dbReference type="GO" id="GO:0004364">
    <property type="term" value="F:glutathione transferase activity"/>
    <property type="evidence" value="ECO:0007669"/>
    <property type="project" value="TreeGrafter"/>
</dbReference>
<evidence type="ECO:0000313" key="7">
    <source>
        <dbReference type="Proteomes" id="UP000273786"/>
    </source>
</evidence>
<name>A0A3P3FE89_9HYPH</name>
<gene>
    <name evidence="6" type="ORF">EH240_22675</name>
</gene>